<organism evidence="1 2">
    <name type="scientific">Mycolicibacterium arenosum</name>
    <dbReference type="NCBI Taxonomy" id="2952157"/>
    <lineage>
        <taxon>Bacteria</taxon>
        <taxon>Bacillati</taxon>
        <taxon>Actinomycetota</taxon>
        <taxon>Actinomycetes</taxon>
        <taxon>Mycobacteriales</taxon>
        <taxon>Mycobacteriaceae</taxon>
        <taxon>Mycolicibacterium</taxon>
    </lineage>
</organism>
<sequence>MTDDDPSSLDTAVRERITELSVHIACGGIRGPIQQPSRAYPNLPIRWQSCRDEELPVKWEGADVSRMVDLCTICLRGNAGGPSRWAWTACTDCRAINDDIGKRWGFKPFELGRHSVMNGIGVRGGLGPEQRVAALEHLDEFRKGDSDIRAWRVREYRRLASRYDPLADIPLTTWQRDWPPGRQASRDAFDRLLGR</sequence>
<keyword evidence="2" id="KW-1185">Reference proteome</keyword>
<comment type="caution">
    <text evidence="1">The sequence shown here is derived from an EMBL/GenBank/DDBJ whole genome shotgun (WGS) entry which is preliminary data.</text>
</comment>
<accession>A0ABT1M4F1</accession>
<dbReference type="RefSeq" id="WP_255061390.1">
    <property type="nucleotide sequence ID" value="NZ_JANDBD010000007.1"/>
</dbReference>
<evidence type="ECO:0000313" key="2">
    <source>
        <dbReference type="Proteomes" id="UP001651690"/>
    </source>
</evidence>
<evidence type="ECO:0000313" key="1">
    <source>
        <dbReference type="EMBL" id="MCP9274043.1"/>
    </source>
</evidence>
<reference evidence="1 2" key="1">
    <citation type="submission" date="2022-06" db="EMBL/GenBank/DDBJ databases">
        <title>Mycolicibacterium sp. CAU 1645 isolated from seawater.</title>
        <authorList>
            <person name="Kim W."/>
        </authorList>
    </citation>
    <scope>NUCLEOTIDE SEQUENCE [LARGE SCALE GENOMIC DNA]</scope>
    <source>
        <strain evidence="1 2">CAU 1645</strain>
    </source>
</reference>
<protein>
    <submittedName>
        <fullName evidence="1">Uncharacterized protein</fullName>
    </submittedName>
</protein>
<gene>
    <name evidence="1" type="ORF">NM203_17790</name>
</gene>
<name>A0ABT1M4F1_9MYCO</name>
<dbReference type="EMBL" id="JANDBD010000007">
    <property type="protein sequence ID" value="MCP9274043.1"/>
    <property type="molecule type" value="Genomic_DNA"/>
</dbReference>
<dbReference type="Proteomes" id="UP001651690">
    <property type="component" value="Unassembled WGS sequence"/>
</dbReference>
<proteinExistence type="predicted"/>